<protein>
    <recommendedName>
        <fullName evidence="4">Tudor domain-containing protein</fullName>
    </recommendedName>
</protein>
<evidence type="ECO:0008006" key="4">
    <source>
        <dbReference type="Google" id="ProtNLM"/>
    </source>
</evidence>
<reference evidence="3" key="3">
    <citation type="journal article" date="2016" name="Gigascience">
        <title>De novo construction of an expanded transcriptome assembly for the western tarnished plant bug, Lygus hesperus.</title>
        <authorList>
            <person name="Tassone E.E."/>
            <person name="Geib S.M."/>
            <person name="Hall B."/>
            <person name="Fabrick J.A."/>
            <person name="Brent C.S."/>
            <person name="Hull J.J."/>
        </authorList>
    </citation>
    <scope>NUCLEOTIDE SEQUENCE</scope>
</reference>
<feature type="compositionally biased region" description="Basic and acidic residues" evidence="1">
    <location>
        <begin position="109"/>
        <end position="152"/>
    </location>
</feature>
<accession>A0A0A9YVA9</accession>
<proteinExistence type="predicted"/>
<gene>
    <name evidence="2" type="ORF">CM83_54449</name>
    <name evidence="3" type="ORF">g.56379</name>
</gene>
<name>A0A0A9YVA9_LYGHE</name>
<feature type="compositionally biased region" description="Polar residues" evidence="1">
    <location>
        <begin position="156"/>
        <end position="166"/>
    </location>
</feature>
<feature type="region of interest" description="Disordered" evidence="1">
    <location>
        <begin position="551"/>
        <end position="624"/>
    </location>
</feature>
<feature type="compositionally biased region" description="Polar residues" evidence="1">
    <location>
        <begin position="268"/>
        <end position="284"/>
    </location>
</feature>
<dbReference type="EMBL" id="GDHC01006722">
    <property type="protein sequence ID" value="JAQ11907.1"/>
    <property type="molecule type" value="Transcribed_RNA"/>
</dbReference>
<evidence type="ECO:0000313" key="2">
    <source>
        <dbReference type="EMBL" id="JAG35038.1"/>
    </source>
</evidence>
<reference evidence="2" key="2">
    <citation type="submission" date="2014-07" db="EMBL/GenBank/DDBJ databases">
        <authorList>
            <person name="Hull J."/>
        </authorList>
    </citation>
    <scope>NUCLEOTIDE SEQUENCE</scope>
</reference>
<evidence type="ECO:0000256" key="1">
    <source>
        <dbReference type="SAM" id="MobiDB-lite"/>
    </source>
</evidence>
<feature type="compositionally biased region" description="Acidic residues" evidence="1">
    <location>
        <begin position="218"/>
        <end position="236"/>
    </location>
</feature>
<feature type="region of interest" description="Disordered" evidence="1">
    <location>
        <begin position="1"/>
        <end position="289"/>
    </location>
</feature>
<reference evidence="2" key="1">
    <citation type="journal article" date="2014" name="PLoS ONE">
        <title>Transcriptome-Based Identification of ABC Transporters in the Western Tarnished Plant Bug Lygus hesperus.</title>
        <authorList>
            <person name="Hull J.J."/>
            <person name="Chaney K."/>
            <person name="Geib S.M."/>
            <person name="Fabrick J.A."/>
            <person name="Brent C.S."/>
            <person name="Walsh D."/>
            <person name="Lavine L.C."/>
        </authorList>
    </citation>
    <scope>NUCLEOTIDE SEQUENCE</scope>
</reference>
<dbReference type="Gene3D" id="2.30.30.140">
    <property type="match status" value="1"/>
</dbReference>
<feature type="compositionally biased region" description="Acidic residues" evidence="1">
    <location>
        <begin position="585"/>
        <end position="596"/>
    </location>
</feature>
<feature type="compositionally biased region" description="Basic and acidic residues" evidence="1">
    <location>
        <begin position="255"/>
        <end position="264"/>
    </location>
</feature>
<dbReference type="AlphaFoldDB" id="A0A0A9YVA9"/>
<feature type="compositionally biased region" description="Polar residues" evidence="1">
    <location>
        <begin position="1"/>
        <end position="19"/>
    </location>
</feature>
<organism evidence="2">
    <name type="scientific">Lygus hesperus</name>
    <name type="common">Western plant bug</name>
    <dbReference type="NCBI Taxonomy" id="30085"/>
    <lineage>
        <taxon>Eukaryota</taxon>
        <taxon>Metazoa</taxon>
        <taxon>Ecdysozoa</taxon>
        <taxon>Arthropoda</taxon>
        <taxon>Hexapoda</taxon>
        <taxon>Insecta</taxon>
        <taxon>Pterygota</taxon>
        <taxon>Neoptera</taxon>
        <taxon>Paraneoptera</taxon>
        <taxon>Hemiptera</taxon>
        <taxon>Heteroptera</taxon>
        <taxon>Panheteroptera</taxon>
        <taxon>Cimicomorpha</taxon>
        <taxon>Miridae</taxon>
        <taxon>Mirini</taxon>
        <taxon>Lygus</taxon>
    </lineage>
</organism>
<evidence type="ECO:0000313" key="3">
    <source>
        <dbReference type="EMBL" id="JAQ11907.1"/>
    </source>
</evidence>
<feature type="compositionally biased region" description="Basic and acidic residues" evidence="1">
    <location>
        <begin position="383"/>
        <end position="393"/>
    </location>
</feature>
<feature type="region of interest" description="Disordered" evidence="1">
    <location>
        <begin position="363"/>
        <end position="393"/>
    </location>
</feature>
<sequence length="624" mass="68899">MNQGENINWSSGLGTQKINGNLGISDKGSEKVMDDQGVPLTFNLPKRIEDSQGDVLSNDLPNGHNNSEDVDGVPRTKSIGELLQDSEQLEDTVLVSPAKDNSEETPSSEVDKADEQSSNDKENDKSIDESNSDEKALEHDSKDEEKSSKVEESQDMFKNSNEATKSANEEFPNLSPVPEEKPEEVEESQAFKLEVSESQFINYGDADSSQGSSKEGPEENEKEEGDEVTKEDDEEIKDGPEVETKTPTSPGPSVKTEESTEPSERPTVQSDNPESMQSIRTTPSVAEPCTCDPSCHARVHSISERLSSACKQLGDFIKLKRRVENPDLANLLSVLTSIESIAENKPQAMSSPLPDQVFYAEAGSSKKKSNARARYETATPQKEPAEKKPRKMETPKIVLPEEKVNFQSIKGLAVFAKWPNSGWYYPGVIEGLSPSDWKEATNVTVTFYDGLVREMKNINILPANLIPPGVILCDLDDETEMLVNSSKSIEDNNVEFKLALKDDPKTIVDSGFNRLAIRAAHMKSIKQVLEPSVDVVPKKMHMVSLDNLVSGRRSRVRTSKEDGDDILETPRKGTRKSVRKAAETPMEDEVVDEEDPTQATPSRKRSSSIDQSSTPKRSAKRGRQ</sequence>
<dbReference type="EMBL" id="GBHO01008566">
    <property type="protein sequence ID" value="JAG35038.1"/>
    <property type="molecule type" value="Transcribed_RNA"/>
</dbReference>
<feature type="compositionally biased region" description="Polar residues" evidence="1">
    <location>
        <begin position="196"/>
        <end position="213"/>
    </location>
</feature>